<gene>
    <name evidence="1" type="ORF">PV07_01637</name>
</gene>
<organism evidence="1 2">
    <name type="scientific">Cladophialophora immunda</name>
    <dbReference type="NCBI Taxonomy" id="569365"/>
    <lineage>
        <taxon>Eukaryota</taxon>
        <taxon>Fungi</taxon>
        <taxon>Dikarya</taxon>
        <taxon>Ascomycota</taxon>
        <taxon>Pezizomycotina</taxon>
        <taxon>Eurotiomycetes</taxon>
        <taxon>Chaetothyriomycetidae</taxon>
        <taxon>Chaetothyriales</taxon>
        <taxon>Herpotrichiellaceae</taxon>
        <taxon>Cladophialophora</taxon>
    </lineage>
</organism>
<dbReference type="HOGENOM" id="CLU_1360278_0_0_1"/>
<dbReference type="GeneID" id="27340831"/>
<dbReference type="EMBL" id="KN847040">
    <property type="protein sequence ID" value="KIW34894.1"/>
    <property type="molecule type" value="Genomic_DNA"/>
</dbReference>
<dbReference type="RefSeq" id="XP_016255110.1">
    <property type="nucleotide sequence ID" value="XM_016388182.1"/>
</dbReference>
<reference evidence="1 2" key="1">
    <citation type="submission" date="2015-01" db="EMBL/GenBank/DDBJ databases">
        <title>The Genome Sequence of Cladophialophora immunda CBS83496.</title>
        <authorList>
            <consortium name="The Broad Institute Genomics Platform"/>
            <person name="Cuomo C."/>
            <person name="de Hoog S."/>
            <person name="Gorbushina A."/>
            <person name="Stielow B."/>
            <person name="Teixiera M."/>
            <person name="Abouelleil A."/>
            <person name="Chapman S.B."/>
            <person name="Priest M."/>
            <person name="Young S.K."/>
            <person name="Wortman J."/>
            <person name="Nusbaum C."/>
            <person name="Birren B."/>
        </authorList>
    </citation>
    <scope>NUCLEOTIDE SEQUENCE [LARGE SCALE GENOMIC DNA]</scope>
    <source>
        <strain evidence="1 2">CBS 83496</strain>
    </source>
</reference>
<protein>
    <submittedName>
        <fullName evidence="1">Uncharacterized protein</fullName>
    </submittedName>
</protein>
<accession>A0A0D2DGK2</accession>
<evidence type="ECO:0000313" key="1">
    <source>
        <dbReference type="EMBL" id="KIW34894.1"/>
    </source>
</evidence>
<proteinExistence type="predicted"/>
<evidence type="ECO:0000313" key="2">
    <source>
        <dbReference type="Proteomes" id="UP000054466"/>
    </source>
</evidence>
<dbReference type="VEuPathDB" id="FungiDB:PV07_01637"/>
<dbReference type="AlphaFoldDB" id="A0A0D2DGK2"/>
<dbReference type="Proteomes" id="UP000054466">
    <property type="component" value="Unassembled WGS sequence"/>
</dbReference>
<keyword evidence="2" id="KW-1185">Reference proteome</keyword>
<sequence length="201" mass="22334">MVFPLYHCSPTFFLISSAILSCSSFSAKIAERYCVPVSAPCRLRVVGSCILKKNSQSCLYERRSGSKTISSDSAWPVRPEQTSAYDGALVWPPMYPTLQSKRPLPSPKVLRYNSSRPQKHPPAKMALCELGGNCMAARASGWRDIEAAELKGRRKRERNDGIWKAMVSKRTSARMVRGETSVMLSCSLATTLEHKSEEGLE</sequence>
<name>A0A0D2DGK2_9EURO</name>